<dbReference type="KEGG" id="tim:GMBLW1_43680"/>
<dbReference type="Proteomes" id="UP000464378">
    <property type="component" value="Chromosome"/>
</dbReference>
<dbReference type="AlphaFoldDB" id="A0A6C2YV86"/>
<protein>
    <submittedName>
        <fullName evidence="2">Uncharacterized protein</fullName>
    </submittedName>
</protein>
<gene>
    <name evidence="2" type="ORF">GMBLW1_43680</name>
</gene>
<feature type="signal peptide" evidence="1">
    <location>
        <begin position="1"/>
        <end position="25"/>
    </location>
</feature>
<organism evidence="2">
    <name type="scientific">Tuwongella immobilis</name>
    <dbReference type="NCBI Taxonomy" id="692036"/>
    <lineage>
        <taxon>Bacteria</taxon>
        <taxon>Pseudomonadati</taxon>
        <taxon>Planctomycetota</taxon>
        <taxon>Planctomycetia</taxon>
        <taxon>Gemmatales</taxon>
        <taxon>Gemmataceae</taxon>
        <taxon>Tuwongella</taxon>
    </lineage>
</organism>
<dbReference type="InParanoid" id="A0A6C2YV86"/>
<dbReference type="EMBL" id="LR593887">
    <property type="protein sequence ID" value="VTS07010.1"/>
    <property type="molecule type" value="Genomic_DNA"/>
</dbReference>
<evidence type="ECO:0000256" key="1">
    <source>
        <dbReference type="SAM" id="SignalP"/>
    </source>
</evidence>
<dbReference type="InterPro" id="IPR007825">
    <property type="entry name" value="Major_OMP_Legionella"/>
</dbReference>
<keyword evidence="1" id="KW-0732">Signal</keyword>
<name>A0A6C2YV86_9BACT</name>
<reference evidence="2" key="1">
    <citation type="submission" date="2019-04" db="EMBL/GenBank/DDBJ databases">
        <authorList>
            <consortium name="Science for Life Laboratories"/>
        </authorList>
    </citation>
    <scope>NUCLEOTIDE SEQUENCE</scope>
    <source>
        <strain evidence="2">MBLW1</strain>
    </source>
</reference>
<feature type="chain" id="PRO_5036172895" evidence="1">
    <location>
        <begin position="26"/>
        <end position="412"/>
    </location>
</feature>
<proteinExistence type="predicted"/>
<dbReference type="Pfam" id="PF05150">
    <property type="entry name" value="Legionella_OMP"/>
    <property type="match status" value="1"/>
</dbReference>
<dbReference type="EMBL" id="LR586016">
    <property type="protein sequence ID" value="VIP04825.1"/>
    <property type="molecule type" value="Genomic_DNA"/>
</dbReference>
<sequence>MNHSWKACGLGCLAVLLLWASPARSQPQLYSAPETDSELPLPLATQTERGGFYTALEFVYLRQSRSLNNQTVAVRGVYDTLGTISGTPGRFIGSGAEALNTDDLGRGSFQPGYNLIVGYKFENGTAVSLSFMQLMNVKYSAGATFAPPNQNGGEGGYDSFLSSNVINFPSNYVGPTIDTLLDSEDSFISPITGDEIPVVSQFAPTTPGIWNAADQMDISLSQRYTQMEIIARVPVYDTDYSRSYTLAGGKFAWFFERFTWRTLDLGRDGDSDPAWAVDYTNTVSQRMYGPLVGMGHEFYMGNRFAISMDLTAAALLNVVKQRVKYERSDSTTQAKRSHNEFTLVPNLNAGLNLWWYPIQGVQMRVGYTAMGYFNTNRMDQPIGFDFGRIDPVYENGYFRLLHGFNVGIGIAF</sequence>
<evidence type="ECO:0000313" key="3">
    <source>
        <dbReference type="Proteomes" id="UP000464378"/>
    </source>
</evidence>
<keyword evidence="3" id="KW-1185">Reference proteome</keyword>
<dbReference type="RefSeq" id="WP_162659852.1">
    <property type="nucleotide sequence ID" value="NZ_LR593887.1"/>
</dbReference>
<evidence type="ECO:0000313" key="2">
    <source>
        <dbReference type="EMBL" id="VIP04825.1"/>
    </source>
</evidence>
<accession>A0A6C2YV86</accession>